<organism evidence="1 2">
    <name type="scientific">Suillus plorans</name>
    <dbReference type="NCBI Taxonomy" id="116603"/>
    <lineage>
        <taxon>Eukaryota</taxon>
        <taxon>Fungi</taxon>
        <taxon>Dikarya</taxon>
        <taxon>Basidiomycota</taxon>
        <taxon>Agaricomycotina</taxon>
        <taxon>Agaricomycetes</taxon>
        <taxon>Agaricomycetidae</taxon>
        <taxon>Boletales</taxon>
        <taxon>Suillineae</taxon>
        <taxon>Suillaceae</taxon>
        <taxon>Suillus</taxon>
    </lineage>
</organism>
<dbReference type="InterPro" id="IPR045237">
    <property type="entry name" value="COPS7/eIF3m"/>
</dbReference>
<dbReference type="GO" id="GO:0005852">
    <property type="term" value="C:eukaryotic translation initiation factor 3 complex"/>
    <property type="evidence" value="ECO:0007669"/>
    <property type="project" value="TreeGrafter"/>
</dbReference>
<gene>
    <name evidence="1" type="ORF">HD556DRAFT_1474598</name>
</gene>
<dbReference type="AlphaFoldDB" id="A0A9P7DIQ9"/>
<evidence type="ECO:0000313" key="1">
    <source>
        <dbReference type="EMBL" id="KAG1794555.1"/>
    </source>
</evidence>
<dbReference type="PANTHER" id="PTHR15350:SF2">
    <property type="entry name" value="EUKARYOTIC TRANSLATION INITIATION FACTOR 3 SUBUNIT M"/>
    <property type="match status" value="1"/>
</dbReference>
<dbReference type="EMBL" id="JABBWE010000025">
    <property type="protein sequence ID" value="KAG1794555.1"/>
    <property type="molecule type" value="Genomic_DNA"/>
</dbReference>
<name>A0A9P7DIQ9_9AGAM</name>
<dbReference type="RefSeq" id="XP_041160666.1">
    <property type="nucleotide sequence ID" value="XM_041308507.1"/>
</dbReference>
<dbReference type="GO" id="GO:0002183">
    <property type="term" value="P:cytoplasmic translational initiation"/>
    <property type="evidence" value="ECO:0007669"/>
    <property type="project" value="TreeGrafter"/>
</dbReference>
<evidence type="ECO:0000313" key="2">
    <source>
        <dbReference type="Proteomes" id="UP000719766"/>
    </source>
</evidence>
<sequence>MQAVYSVLKQYINANHRDSALSTFTRLLKVVTNNGELETLRLSRKDVEQWLQEWNISGEERSQFLKSVVDAFIQSGLPQSAAVDAIALALCLPRDFDPLFKLDAAVSAKDHEPFSLLQVFLNSGLPELHSWLESHPAALEKYELDQARLERKIRLLSFASLGFARVGHDLPYSEVASILQIELSEVGDRCNVRIVICTALLSGKLSQTTQSLHIYHSSMCTFKRKQWEALVKRLEGWPGERAGGCY</sequence>
<reference evidence="1" key="1">
    <citation type="journal article" date="2020" name="New Phytol.">
        <title>Comparative genomics reveals dynamic genome evolution in host specialist ectomycorrhizal fungi.</title>
        <authorList>
            <person name="Lofgren L.A."/>
            <person name="Nguyen N.H."/>
            <person name="Vilgalys R."/>
            <person name="Ruytinx J."/>
            <person name="Liao H.L."/>
            <person name="Branco S."/>
            <person name="Kuo A."/>
            <person name="LaButti K."/>
            <person name="Lipzen A."/>
            <person name="Andreopoulos W."/>
            <person name="Pangilinan J."/>
            <person name="Riley R."/>
            <person name="Hundley H."/>
            <person name="Na H."/>
            <person name="Barry K."/>
            <person name="Grigoriev I.V."/>
            <person name="Stajich J.E."/>
            <person name="Kennedy P.G."/>
        </authorList>
    </citation>
    <scope>NUCLEOTIDE SEQUENCE</scope>
    <source>
        <strain evidence="1">S12</strain>
    </source>
</reference>
<keyword evidence="2" id="KW-1185">Reference proteome</keyword>
<protein>
    <submittedName>
        <fullName evidence="1">Uncharacterized protein</fullName>
    </submittedName>
</protein>
<dbReference type="Proteomes" id="UP000719766">
    <property type="component" value="Unassembled WGS sequence"/>
</dbReference>
<dbReference type="GeneID" id="64602271"/>
<dbReference type="OrthoDB" id="10267031at2759"/>
<proteinExistence type="predicted"/>
<accession>A0A9P7DIQ9</accession>
<comment type="caution">
    <text evidence="1">The sequence shown here is derived from an EMBL/GenBank/DDBJ whole genome shotgun (WGS) entry which is preliminary data.</text>
</comment>
<dbReference type="PANTHER" id="PTHR15350">
    <property type="entry name" value="COP9 SIGNALOSOME COMPLEX SUBUNIT 7/DENDRITIC CELL PROTEIN GA17"/>
    <property type="match status" value="1"/>
</dbReference>